<sequence>MDPSYQATKNPPGLDAVVHSNKNDASAAAPGTACGSNTLAANSMVYIAKADNKISCDIAQTVIDAYEAELKANRTGGNAAHATVHGYQCSSPTAASSTERSLITVCENESKGIKIAVRPSWVPMLSGTNETSSSSQAIITANGNAACRFDVSGSLMCQSTRATNPNNWDEAAHGKAQSRVTMSTNSVPNYEIKGRNDPGGITNFDNYQTLATGSTVTYYGMTCKASSGTTMHCVGAKGGFTVSPEGMGMDP</sequence>
<name>A0A7Z9A3D0_9MICC</name>
<protein>
    <submittedName>
        <fullName evidence="1">Uncharacterized protein</fullName>
    </submittedName>
</protein>
<dbReference type="Proteomes" id="UP000282386">
    <property type="component" value="Chromosome"/>
</dbReference>
<reference evidence="1 2" key="1">
    <citation type="submission" date="2018-12" db="EMBL/GenBank/DDBJ databases">
        <authorList>
            <consortium name="Pathogen Informatics"/>
        </authorList>
    </citation>
    <scope>NUCLEOTIDE SEQUENCE [LARGE SCALE GENOMIC DNA]</scope>
    <source>
        <strain evidence="1 2">NCTC10207</strain>
    </source>
</reference>
<evidence type="ECO:0000313" key="2">
    <source>
        <dbReference type="Proteomes" id="UP000282386"/>
    </source>
</evidence>
<evidence type="ECO:0000313" key="1">
    <source>
        <dbReference type="EMBL" id="VEI22224.1"/>
    </source>
</evidence>
<organism evidence="1 2">
    <name type="scientific">Rothia aeria</name>
    <dbReference type="NCBI Taxonomy" id="172042"/>
    <lineage>
        <taxon>Bacteria</taxon>
        <taxon>Bacillati</taxon>
        <taxon>Actinomycetota</taxon>
        <taxon>Actinomycetes</taxon>
        <taxon>Micrococcales</taxon>
        <taxon>Micrococcaceae</taxon>
        <taxon>Rothia</taxon>
    </lineage>
</organism>
<dbReference type="AlphaFoldDB" id="A0A7Z9A3D0"/>
<gene>
    <name evidence="1" type="ORF">NCTC10207_00296</name>
</gene>
<dbReference type="EMBL" id="LR134479">
    <property type="protein sequence ID" value="VEI22224.1"/>
    <property type="molecule type" value="Genomic_DNA"/>
</dbReference>
<proteinExistence type="predicted"/>
<accession>A0A7Z9A3D0</accession>